<dbReference type="GO" id="GO:0045165">
    <property type="term" value="P:cell fate commitment"/>
    <property type="evidence" value="ECO:0000318"/>
    <property type="project" value="GO_Central"/>
</dbReference>
<reference evidence="12 14" key="1">
    <citation type="submission" date="2008-03" db="EMBL/GenBank/DDBJ databases">
        <title>Annotation of Ixodes scapularis.</title>
        <authorList>
            <consortium name="Ixodes scapularis Genome Project Consortium"/>
            <person name="Caler E."/>
            <person name="Hannick L.I."/>
            <person name="Bidwell S."/>
            <person name="Joardar V."/>
            <person name="Thiagarajan M."/>
            <person name="Amedeo P."/>
            <person name="Galinsky K.J."/>
            <person name="Schobel S."/>
            <person name="Inman J."/>
            <person name="Hostetler J."/>
            <person name="Miller J."/>
            <person name="Hammond M."/>
            <person name="Megy K."/>
            <person name="Lawson D."/>
            <person name="Kodira C."/>
            <person name="Sutton G."/>
            <person name="Meyer J."/>
            <person name="Hill C.A."/>
            <person name="Birren B."/>
            <person name="Nene V."/>
            <person name="Collins F."/>
            <person name="Alarcon-Chaidez F."/>
            <person name="Wikel S."/>
            <person name="Strausberg R."/>
        </authorList>
    </citation>
    <scope>NUCLEOTIDE SEQUENCE [LARGE SCALE GENOMIC DNA]</scope>
    <source>
        <strain evidence="14">Wikel</strain>
        <strain evidence="12">Wikel colony</strain>
    </source>
</reference>
<dbReference type="InterPro" id="IPR043158">
    <property type="entry name" value="Wnt_C"/>
</dbReference>
<dbReference type="OrthoDB" id="5945655at2759"/>
<dbReference type="Proteomes" id="UP000001555">
    <property type="component" value="Unassembled WGS sequence"/>
</dbReference>
<keyword evidence="8" id="KW-0325">Glycoprotein</keyword>
<evidence type="ECO:0000313" key="14">
    <source>
        <dbReference type="Proteomes" id="UP000001555"/>
    </source>
</evidence>
<dbReference type="GO" id="GO:0005615">
    <property type="term" value="C:extracellular space"/>
    <property type="evidence" value="ECO:0000318"/>
    <property type="project" value="GO_Central"/>
</dbReference>
<dbReference type="GO" id="GO:0005125">
    <property type="term" value="F:cytokine activity"/>
    <property type="evidence" value="ECO:0000318"/>
    <property type="project" value="GO_Central"/>
</dbReference>
<keyword evidence="9" id="KW-0449">Lipoprotein</keyword>
<dbReference type="EMBL" id="DS931786">
    <property type="protein sequence ID" value="EEC17948.1"/>
    <property type="molecule type" value="Genomic_DNA"/>
</dbReference>
<accession>B7QGH6</accession>
<dbReference type="InParanoid" id="B7QGH6"/>
<dbReference type="HOGENOM" id="CLU_875182_0_0_1"/>
<evidence type="ECO:0000256" key="8">
    <source>
        <dbReference type="ARBA" id="ARBA00023180"/>
    </source>
</evidence>
<dbReference type="Gene3D" id="3.30.2460.20">
    <property type="match status" value="1"/>
</dbReference>
<dbReference type="VEuPathDB" id="VectorBase:ISCI022384"/>
<feature type="region of interest" description="Disordered" evidence="11">
    <location>
        <begin position="191"/>
        <end position="229"/>
    </location>
</feature>
<organism>
    <name type="scientific">Ixodes scapularis</name>
    <name type="common">Black-legged tick</name>
    <name type="synonym">Deer tick</name>
    <dbReference type="NCBI Taxonomy" id="6945"/>
    <lineage>
        <taxon>Eukaryota</taxon>
        <taxon>Metazoa</taxon>
        <taxon>Ecdysozoa</taxon>
        <taxon>Arthropoda</taxon>
        <taxon>Chelicerata</taxon>
        <taxon>Arachnida</taxon>
        <taxon>Acari</taxon>
        <taxon>Parasitiformes</taxon>
        <taxon>Ixodida</taxon>
        <taxon>Ixodoidea</taxon>
        <taxon>Ixodidae</taxon>
        <taxon>Ixodinae</taxon>
        <taxon>Ixodes</taxon>
    </lineage>
</organism>
<evidence type="ECO:0000256" key="3">
    <source>
        <dbReference type="ARBA" id="ARBA00022473"/>
    </source>
</evidence>
<dbReference type="EnsemblMetazoa" id="ISCW022384-RA">
    <property type="protein sequence ID" value="ISCW022384-PA"/>
    <property type="gene ID" value="ISCW022384"/>
</dbReference>
<evidence type="ECO:0000256" key="10">
    <source>
        <dbReference type="RuleBase" id="RU003500"/>
    </source>
</evidence>
<feature type="compositionally biased region" description="Low complexity" evidence="11">
    <location>
        <begin position="216"/>
        <end position="228"/>
    </location>
</feature>
<keyword evidence="6 10" id="KW-0879">Wnt signaling pathway</keyword>
<comment type="similarity">
    <text evidence="2 10">Belongs to the Wnt family.</text>
</comment>
<dbReference type="EMBL" id="ABJB010587474">
    <property type="status" value="NOT_ANNOTATED_CDS"/>
    <property type="molecule type" value="Genomic_DNA"/>
</dbReference>
<evidence type="ECO:0000256" key="11">
    <source>
        <dbReference type="SAM" id="MobiDB-lite"/>
    </source>
</evidence>
<keyword evidence="5" id="KW-0272">Extracellular matrix</keyword>
<protein>
    <recommendedName>
        <fullName evidence="10">Protein Wnt</fullName>
    </recommendedName>
</protein>
<dbReference type="PROSITE" id="PS00246">
    <property type="entry name" value="WNT1"/>
    <property type="match status" value="1"/>
</dbReference>
<keyword evidence="4" id="KW-0964">Secreted</keyword>
<dbReference type="InterPro" id="IPR005817">
    <property type="entry name" value="Wnt"/>
</dbReference>
<evidence type="ECO:0000256" key="2">
    <source>
        <dbReference type="ARBA" id="ARBA00005683"/>
    </source>
</evidence>
<comment type="function">
    <text evidence="10">Ligand for members of the frizzled family of seven transmembrane receptors.</text>
</comment>
<evidence type="ECO:0000256" key="9">
    <source>
        <dbReference type="ARBA" id="ARBA00023288"/>
    </source>
</evidence>
<dbReference type="FunFam" id="3.30.2460.20:FF:000001">
    <property type="entry name" value="Wnt homolog"/>
    <property type="match status" value="1"/>
</dbReference>
<gene>
    <name evidence="12" type="ORF">IscW_ISCW022384</name>
</gene>
<proteinExistence type="inferred from homology"/>
<dbReference type="VEuPathDB" id="VectorBase:ISCW022384"/>
<evidence type="ECO:0000256" key="4">
    <source>
        <dbReference type="ARBA" id="ARBA00022525"/>
    </source>
</evidence>
<sequence length="318" mass="35139">MSKPDNTVDSLCQEEKHLPEHHAQRARSGNGNANAVVPGGASPVRLACHINYRRPEGPAIGAIQDRGRFLKAPRKKNKNETAASVFQAPRCVLLAASSLSGRRGGTFVEGCTAPTLKSPSPQNRCAHALLFSITVFYIAVKFGLLTECKCHGVSGSCTMKTCWKSLPAFSQVGAYLVQRYQRARRAAPFYGRSRPHEPSTLRRRPAYLRLRKGRGPRTPGAGRPAAHGVARPKPRDLVYLHESPSYCERDPGRGSAGTVGRLCNRTSTGSDGCRLLCCGRGYDTHRRTRVWQCQCKFHWCCFVRCQTCSERTEEHTCK</sequence>
<evidence type="ECO:0000313" key="13">
    <source>
        <dbReference type="EnsemblMetazoa" id="ISCW022384-PA"/>
    </source>
</evidence>
<dbReference type="GO" id="GO:0030182">
    <property type="term" value="P:neuron differentiation"/>
    <property type="evidence" value="ECO:0000318"/>
    <property type="project" value="GO_Central"/>
</dbReference>
<name>B7QGH6_IXOSC</name>
<dbReference type="AlphaFoldDB" id="B7QGH6"/>
<dbReference type="GO" id="GO:0060070">
    <property type="term" value="P:canonical Wnt signaling pathway"/>
    <property type="evidence" value="ECO:0000318"/>
    <property type="project" value="GO_Central"/>
</dbReference>
<dbReference type="PRINTS" id="PR01349">
    <property type="entry name" value="WNTPROTEIN"/>
</dbReference>
<dbReference type="Pfam" id="PF00110">
    <property type="entry name" value="wnt"/>
    <property type="match status" value="1"/>
</dbReference>
<comment type="subcellular location">
    <subcellularLocation>
        <location evidence="1 10">Secreted</location>
        <location evidence="1 10">Extracellular space</location>
        <location evidence="1 10">Extracellular matrix</location>
    </subcellularLocation>
</comment>
<keyword evidence="7" id="KW-1015">Disulfide bond</keyword>
<evidence type="ECO:0000256" key="5">
    <source>
        <dbReference type="ARBA" id="ARBA00022530"/>
    </source>
</evidence>
<dbReference type="PANTHER" id="PTHR12027">
    <property type="entry name" value="WNT RELATED"/>
    <property type="match status" value="1"/>
</dbReference>
<feature type="compositionally biased region" description="Basic residues" evidence="11">
    <location>
        <begin position="201"/>
        <end position="215"/>
    </location>
</feature>
<dbReference type="STRING" id="6945.B7QGH6"/>
<dbReference type="GO" id="GO:0000902">
    <property type="term" value="P:cell morphogenesis"/>
    <property type="evidence" value="ECO:0007669"/>
    <property type="project" value="UniProtKB-ARBA"/>
</dbReference>
<keyword evidence="3 10" id="KW-0217">Developmental protein</keyword>
<evidence type="ECO:0000256" key="6">
    <source>
        <dbReference type="ARBA" id="ARBA00022687"/>
    </source>
</evidence>
<keyword evidence="14" id="KW-1185">Reference proteome</keyword>
<evidence type="ECO:0000256" key="7">
    <source>
        <dbReference type="ARBA" id="ARBA00023157"/>
    </source>
</evidence>
<dbReference type="PANTHER" id="PTHR12027:SF77">
    <property type="entry name" value="PROTEIN WNT-5"/>
    <property type="match status" value="1"/>
</dbReference>
<dbReference type="VEuPathDB" id="VectorBase:ISCP_005645"/>
<evidence type="ECO:0000256" key="1">
    <source>
        <dbReference type="ARBA" id="ARBA00004498"/>
    </source>
</evidence>
<reference evidence="13" key="2">
    <citation type="submission" date="2020-05" db="UniProtKB">
        <authorList>
            <consortium name="EnsemblMetazoa"/>
        </authorList>
    </citation>
    <scope>IDENTIFICATION</scope>
    <source>
        <strain evidence="13">wikel</strain>
    </source>
</reference>
<dbReference type="GO" id="GO:0005109">
    <property type="term" value="F:frizzled binding"/>
    <property type="evidence" value="ECO:0000318"/>
    <property type="project" value="GO_Central"/>
</dbReference>
<dbReference type="GO" id="GO:0007517">
    <property type="term" value="P:muscle organ development"/>
    <property type="evidence" value="ECO:0007669"/>
    <property type="project" value="UniProtKB-ARBA"/>
</dbReference>
<dbReference type="PaxDb" id="6945-B7QGH6"/>
<dbReference type="InterPro" id="IPR018161">
    <property type="entry name" value="Wnt_CS"/>
</dbReference>
<dbReference type="EMBL" id="ABJB010926241">
    <property type="status" value="NOT_ANNOTATED_CDS"/>
    <property type="molecule type" value="Genomic_DNA"/>
</dbReference>
<dbReference type="SMART" id="SM00097">
    <property type="entry name" value="WNT1"/>
    <property type="match status" value="1"/>
</dbReference>
<evidence type="ECO:0000313" key="12">
    <source>
        <dbReference type="EMBL" id="EEC17948.1"/>
    </source>
</evidence>